<dbReference type="InterPro" id="IPR050171">
    <property type="entry name" value="MFS_Transporters"/>
</dbReference>
<evidence type="ECO:0000256" key="8">
    <source>
        <dbReference type="SAM" id="MobiDB-lite"/>
    </source>
</evidence>
<proteinExistence type="inferred from homology"/>
<evidence type="ECO:0000256" key="9">
    <source>
        <dbReference type="SAM" id="Phobius"/>
    </source>
</evidence>
<evidence type="ECO:0000256" key="3">
    <source>
        <dbReference type="ARBA" id="ARBA00022448"/>
    </source>
</evidence>
<organism evidence="11 12">
    <name type="scientific">Nonomuraea indica</name>
    <dbReference type="NCBI Taxonomy" id="1581193"/>
    <lineage>
        <taxon>Bacteria</taxon>
        <taxon>Bacillati</taxon>
        <taxon>Actinomycetota</taxon>
        <taxon>Actinomycetes</taxon>
        <taxon>Streptosporangiales</taxon>
        <taxon>Streptosporangiaceae</taxon>
        <taxon>Nonomuraea</taxon>
    </lineage>
</organism>
<dbReference type="InterPro" id="IPR000109">
    <property type="entry name" value="POT_fam"/>
</dbReference>
<dbReference type="PROSITE" id="PS50850">
    <property type="entry name" value="MFS"/>
    <property type="match status" value="1"/>
</dbReference>
<keyword evidence="5 9" id="KW-0812">Transmembrane</keyword>
<gene>
    <name evidence="11" type="ORF">ACIBP5_16695</name>
</gene>
<dbReference type="CDD" id="cd17346">
    <property type="entry name" value="MFS_DtpA_like"/>
    <property type="match status" value="1"/>
</dbReference>
<comment type="similarity">
    <text evidence="2">Belongs to the major facilitator superfamily. Proton-dependent oligopeptide transporter (POT/PTR) (TC 2.A.17) family.</text>
</comment>
<evidence type="ECO:0000256" key="7">
    <source>
        <dbReference type="ARBA" id="ARBA00023136"/>
    </source>
</evidence>
<feature type="compositionally biased region" description="Basic and acidic residues" evidence="8">
    <location>
        <begin position="483"/>
        <end position="492"/>
    </location>
</feature>
<feature type="transmembrane region" description="Helical" evidence="9">
    <location>
        <begin position="218"/>
        <end position="238"/>
    </location>
</feature>
<evidence type="ECO:0000256" key="6">
    <source>
        <dbReference type="ARBA" id="ARBA00022989"/>
    </source>
</evidence>
<feature type="transmembrane region" description="Helical" evidence="9">
    <location>
        <begin position="116"/>
        <end position="138"/>
    </location>
</feature>
<reference evidence="11 12" key="1">
    <citation type="submission" date="2024-10" db="EMBL/GenBank/DDBJ databases">
        <title>The Natural Products Discovery Center: Release of the First 8490 Sequenced Strains for Exploring Actinobacteria Biosynthetic Diversity.</title>
        <authorList>
            <person name="Kalkreuter E."/>
            <person name="Kautsar S.A."/>
            <person name="Yang D."/>
            <person name="Bader C.D."/>
            <person name="Teijaro C.N."/>
            <person name="Fluegel L."/>
            <person name="Davis C.M."/>
            <person name="Simpson J.R."/>
            <person name="Lauterbach L."/>
            <person name="Steele A.D."/>
            <person name="Gui C."/>
            <person name="Meng S."/>
            <person name="Li G."/>
            <person name="Viehrig K."/>
            <person name="Ye F."/>
            <person name="Su P."/>
            <person name="Kiefer A.F."/>
            <person name="Nichols A."/>
            <person name="Cepeda A.J."/>
            <person name="Yan W."/>
            <person name="Fan B."/>
            <person name="Jiang Y."/>
            <person name="Adhikari A."/>
            <person name="Zheng C.-J."/>
            <person name="Schuster L."/>
            <person name="Cowan T.M."/>
            <person name="Smanski M.J."/>
            <person name="Chevrette M.G."/>
            <person name="De Carvalho L.P.S."/>
            <person name="Shen B."/>
        </authorList>
    </citation>
    <scope>NUCLEOTIDE SEQUENCE [LARGE SCALE GENOMIC DNA]</scope>
    <source>
        <strain evidence="11 12">NPDC049503</strain>
    </source>
</reference>
<sequence>MRPPSTSPRPRTRPRWFVTLFLTDMWERFSFFGMQAILILFAVAPRAEGGLGLPHPTAVALYGAYVGLLLALSMPGGWVGDRLLGEQRATLYGGIVIAAGHYLMLVPAQVTAYFGLVAIAVGTGLLKPNMLALLGRFYGPRESDRREAALSLLYIGIQVSALLAPLVTGFLGERVNWHLGFGVAGLGMTFGVVQYAVGMRHFGETGRTASHPATARELRTVATRVAAVAAAAGVLLLADVLARTFAVTHVIGAVGAATLVTPFVYVTVLRRRSRLDHGGLRRLSAFRWVLLASALFWMFVIQAGSTLILFAQDHVDREVGDVLVPASWFQSVIPLCILLTAPVIAWLWLRGGNRLGVAAKIAMGHGLVGAGFVVMTGSAVAAAGGTRVSPLWLLLVLFTLAAGEVILGPTALSAAVDLAPPAFTGRTMGLYWMFAAVGGGLGSMLGRLVSGEPRPWYYLTLAALALVTAAAFALSRRRLDEVMRPAGPKERTPPALSGISGATAPSPERPS</sequence>
<dbReference type="SUPFAM" id="SSF103473">
    <property type="entry name" value="MFS general substrate transporter"/>
    <property type="match status" value="1"/>
</dbReference>
<dbReference type="EMBL" id="JBITMB010000004">
    <property type="protein sequence ID" value="MFI7441596.1"/>
    <property type="molecule type" value="Genomic_DNA"/>
</dbReference>
<dbReference type="RefSeq" id="WP_397021524.1">
    <property type="nucleotide sequence ID" value="NZ_JBITMB010000004.1"/>
</dbReference>
<feature type="transmembrane region" description="Helical" evidence="9">
    <location>
        <begin position="288"/>
        <end position="311"/>
    </location>
</feature>
<evidence type="ECO:0000256" key="4">
    <source>
        <dbReference type="ARBA" id="ARBA00022475"/>
    </source>
</evidence>
<evidence type="ECO:0000313" key="12">
    <source>
        <dbReference type="Proteomes" id="UP001612928"/>
    </source>
</evidence>
<dbReference type="NCBIfam" id="TIGR00924">
    <property type="entry name" value="yjdL_sub1_fam"/>
    <property type="match status" value="1"/>
</dbReference>
<keyword evidence="4" id="KW-1003">Cell membrane</keyword>
<dbReference type="Proteomes" id="UP001612928">
    <property type="component" value="Unassembled WGS sequence"/>
</dbReference>
<comment type="subcellular location">
    <subcellularLocation>
        <location evidence="1">Cell membrane</location>
        <topology evidence="1">Multi-pass membrane protein</topology>
    </subcellularLocation>
</comment>
<feature type="transmembrane region" description="Helical" evidence="9">
    <location>
        <begin position="361"/>
        <end position="385"/>
    </location>
</feature>
<dbReference type="InterPro" id="IPR020846">
    <property type="entry name" value="MFS_dom"/>
</dbReference>
<feature type="transmembrane region" description="Helical" evidence="9">
    <location>
        <begin position="456"/>
        <end position="474"/>
    </location>
</feature>
<feature type="transmembrane region" description="Helical" evidence="9">
    <location>
        <begin position="391"/>
        <end position="418"/>
    </location>
</feature>
<name>A0ABW8A6F5_9ACTN</name>
<feature type="transmembrane region" description="Helical" evidence="9">
    <location>
        <begin position="59"/>
        <end position="79"/>
    </location>
</feature>
<feature type="domain" description="Major facilitator superfamily (MFS) profile" evidence="10">
    <location>
        <begin position="290"/>
        <end position="511"/>
    </location>
</feature>
<keyword evidence="12" id="KW-1185">Reference proteome</keyword>
<evidence type="ECO:0000256" key="2">
    <source>
        <dbReference type="ARBA" id="ARBA00005982"/>
    </source>
</evidence>
<feature type="transmembrane region" description="Helical" evidence="9">
    <location>
        <begin position="244"/>
        <end position="268"/>
    </location>
</feature>
<evidence type="ECO:0000256" key="5">
    <source>
        <dbReference type="ARBA" id="ARBA00022692"/>
    </source>
</evidence>
<evidence type="ECO:0000259" key="10">
    <source>
        <dbReference type="PROSITE" id="PS50850"/>
    </source>
</evidence>
<feature type="region of interest" description="Disordered" evidence="8">
    <location>
        <begin position="483"/>
        <end position="511"/>
    </location>
</feature>
<feature type="transmembrane region" description="Helical" evidence="9">
    <location>
        <begin position="91"/>
        <end position="110"/>
    </location>
</feature>
<dbReference type="InterPro" id="IPR005279">
    <property type="entry name" value="Dipep/tripep_permease"/>
</dbReference>
<feature type="transmembrane region" description="Helical" evidence="9">
    <location>
        <begin position="150"/>
        <end position="171"/>
    </location>
</feature>
<feature type="transmembrane region" description="Helical" evidence="9">
    <location>
        <begin position="430"/>
        <end position="450"/>
    </location>
</feature>
<feature type="transmembrane region" description="Helical" evidence="9">
    <location>
        <begin position="177"/>
        <end position="197"/>
    </location>
</feature>
<feature type="transmembrane region" description="Helical" evidence="9">
    <location>
        <begin position="331"/>
        <end position="349"/>
    </location>
</feature>
<accession>A0ABW8A6F5</accession>
<comment type="caution">
    <text evidence="11">The sequence shown here is derived from an EMBL/GenBank/DDBJ whole genome shotgun (WGS) entry which is preliminary data.</text>
</comment>
<keyword evidence="7 9" id="KW-0472">Membrane</keyword>
<keyword evidence="3" id="KW-0813">Transport</keyword>
<protein>
    <submittedName>
        <fullName evidence="11">Peptide MFS transporter</fullName>
    </submittedName>
</protein>
<dbReference type="Pfam" id="PF00854">
    <property type="entry name" value="PTR2"/>
    <property type="match status" value="1"/>
</dbReference>
<evidence type="ECO:0000313" key="11">
    <source>
        <dbReference type="EMBL" id="MFI7441596.1"/>
    </source>
</evidence>
<dbReference type="PANTHER" id="PTHR23517">
    <property type="entry name" value="RESISTANCE PROTEIN MDTM, PUTATIVE-RELATED-RELATED"/>
    <property type="match status" value="1"/>
</dbReference>
<dbReference type="PANTHER" id="PTHR23517:SF15">
    <property type="entry name" value="PROTON-DEPENDENT OLIGOPEPTIDE FAMILY TRANSPORT PROTEIN"/>
    <property type="match status" value="1"/>
</dbReference>
<evidence type="ECO:0000256" key="1">
    <source>
        <dbReference type="ARBA" id="ARBA00004651"/>
    </source>
</evidence>
<dbReference type="InterPro" id="IPR036259">
    <property type="entry name" value="MFS_trans_sf"/>
</dbReference>
<keyword evidence="6 9" id="KW-1133">Transmembrane helix</keyword>
<dbReference type="Gene3D" id="1.20.1250.20">
    <property type="entry name" value="MFS general substrate transporter like domains"/>
    <property type="match status" value="1"/>
</dbReference>